<protein>
    <submittedName>
        <fullName evidence="1">DUF1015 domain-containing protein</fullName>
    </submittedName>
</protein>
<gene>
    <name evidence="1" type="ORF">JAZ07_07675</name>
</gene>
<organism evidence="1 2">
    <name type="scientific">Candidatus Thiodiazotropha taylori</name>
    <dbReference type="NCBI Taxonomy" id="2792791"/>
    <lineage>
        <taxon>Bacteria</taxon>
        <taxon>Pseudomonadati</taxon>
        <taxon>Pseudomonadota</taxon>
        <taxon>Gammaproteobacteria</taxon>
        <taxon>Chromatiales</taxon>
        <taxon>Sedimenticolaceae</taxon>
        <taxon>Candidatus Thiodiazotropha</taxon>
    </lineage>
</organism>
<dbReference type="EMBL" id="JAEPCM010000261">
    <property type="protein sequence ID" value="MCG7946212.1"/>
    <property type="molecule type" value="Genomic_DNA"/>
</dbReference>
<dbReference type="Proteomes" id="UP000886667">
    <property type="component" value="Unassembled WGS sequence"/>
</dbReference>
<dbReference type="InterPro" id="IPR008323">
    <property type="entry name" value="UCP033563"/>
</dbReference>
<reference evidence="1" key="1">
    <citation type="journal article" date="2021" name="Proc. Natl. Acad. Sci. U.S.A.">
        <title>Global biogeography of chemosynthetic symbionts reveals both localized and globally distributed symbiont groups. .</title>
        <authorList>
            <person name="Osvatic J.T."/>
            <person name="Wilkins L.G.E."/>
            <person name="Leibrecht L."/>
            <person name="Leray M."/>
            <person name="Zauner S."/>
            <person name="Polzin J."/>
            <person name="Camacho Y."/>
            <person name="Gros O."/>
            <person name="van Gils J.A."/>
            <person name="Eisen J.A."/>
            <person name="Petersen J.M."/>
            <person name="Yuen B."/>
        </authorList>
    </citation>
    <scope>NUCLEOTIDE SEQUENCE</scope>
    <source>
        <strain evidence="1">MAGclacostrist064TRANS</strain>
    </source>
</reference>
<dbReference type="Pfam" id="PF06245">
    <property type="entry name" value="DUF1015"/>
    <property type="match status" value="1"/>
</dbReference>
<accession>A0A9E4KCS9</accession>
<dbReference type="AlphaFoldDB" id="A0A9E4KCS9"/>
<feature type="non-terminal residue" evidence="1">
    <location>
        <position position="144"/>
    </location>
</feature>
<dbReference type="PANTHER" id="PTHR36454">
    <property type="entry name" value="LMO2823 PROTEIN"/>
    <property type="match status" value="1"/>
</dbReference>
<dbReference type="PANTHER" id="PTHR36454:SF1">
    <property type="entry name" value="DUF1015 DOMAIN-CONTAINING PROTEIN"/>
    <property type="match status" value="1"/>
</dbReference>
<proteinExistence type="predicted"/>
<name>A0A9E4KCS9_9GAMM</name>
<sequence length="144" mass="16186">MPLIRAFPGLRPAEGRAADVAAPPYDVMNEAEARQMAEGREWSFLHISRPEIDLPQGTDPYAPEVYQKAAENLARMQQDGVLIRDTKPCYYVYRLTMGEHVQTGLAAAASVAAYDQNRIKKHEFTRPAKEDDRVRQVDALNAQT</sequence>
<comment type="caution">
    <text evidence="1">The sequence shown here is derived from an EMBL/GenBank/DDBJ whole genome shotgun (WGS) entry which is preliminary data.</text>
</comment>
<evidence type="ECO:0000313" key="1">
    <source>
        <dbReference type="EMBL" id="MCG7946212.1"/>
    </source>
</evidence>
<evidence type="ECO:0000313" key="2">
    <source>
        <dbReference type="Proteomes" id="UP000886667"/>
    </source>
</evidence>